<feature type="chain" id="PRO_5038307860" description="Nuclear transport factor 2 family protein" evidence="1">
    <location>
        <begin position="25"/>
        <end position="181"/>
    </location>
</feature>
<comment type="caution">
    <text evidence="3">The sequence shown here is derived from an EMBL/GenBank/DDBJ whole genome shotgun (WGS) entry which is preliminary data.</text>
</comment>
<proteinExistence type="predicted"/>
<dbReference type="EMBL" id="VDFR01000043">
    <property type="protein sequence ID" value="TNC47649.1"/>
    <property type="molecule type" value="Genomic_DNA"/>
</dbReference>
<dbReference type="Proteomes" id="UP000306740">
    <property type="component" value="Unassembled WGS sequence"/>
</dbReference>
<accession>A0A5C4MTJ2</accession>
<evidence type="ECO:0000313" key="4">
    <source>
        <dbReference type="Proteomes" id="UP000306740"/>
    </source>
</evidence>
<reference evidence="3 4" key="1">
    <citation type="submission" date="2019-05" db="EMBL/GenBank/DDBJ databases">
        <title>Mumia sp. nov., isolated from the intestinal contents of plateau pika (Ochotona curzoniae) in the Qinghai-Tibet plateau of China.</title>
        <authorList>
            <person name="Tian Z."/>
        </authorList>
    </citation>
    <scope>NUCLEOTIDE SEQUENCE [LARGE SCALE GENOMIC DNA]</scope>
    <source>
        <strain evidence="4">527</strain>
        <strain evidence="3">Z527</strain>
    </source>
</reference>
<name>A0A5C4MTJ2_9ACTN</name>
<evidence type="ECO:0000313" key="2">
    <source>
        <dbReference type="EMBL" id="TNC47372.1"/>
    </source>
</evidence>
<dbReference type="OrthoDB" id="3829967at2"/>
<gene>
    <name evidence="3" type="ORF">FHE65_09180</name>
    <name evidence="2" type="ORF">FHE65_10185</name>
</gene>
<keyword evidence="1" id="KW-0732">Signal</keyword>
<evidence type="ECO:0008006" key="5">
    <source>
        <dbReference type="Google" id="ProtNLM"/>
    </source>
</evidence>
<protein>
    <recommendedName>
        <fullName evidence="5">Nuclear transport factor 2 family protein</fullName>
    </recommendedName>
</protein>
<dbReference type="AlphaFoldDB" id="A0A5C4MTJ2"/>
<dbReference type="PROSITE" id="PS51257">
    <property type="entry name" value="PROKAR_LIPOPROTEIN"/>
    <property type="match status" value="1"/>
</dbReference>
<evidence type="ECO:0000256" key="1">
    <source>
        <dbReference type="SAM" id="SignalP"/>
    </source>
</evidence>
<dbReference type="RefSeq" id="WP_139088156.1">
    <property type="nucleotide sequence ID" value="NZ_VDFR01000043.1"/>
</dbReference>
<organism evidence="3 4">
    <name type="scientific">Mumia zhuanghuii</name>
    <dbReference type="NCBI Taxonomy" id="2585211"/>
    <lineage>
        <taxon>Bacteria</taxon>
        <taxon>Bacillati</taxon>
        <taxon>Actinomycetota</taxon>
        <taxon>Actinomycetes</taxon>
        <taxon>Propionibacteriales</taxon>
        <taxon>Nocardioidaceae</taxon>
        <taxon>Mumia</taxon>
    </lineage>
</organism>
<evidence type="ECO:0000313" key="3">
    <source>
        <dbReference type="EMBL" id="TNC47649.1"/>
    </source>
</evidence>
<sequence length="181" mass="18824">MTSQRPRWVAAAALAGLLVLSACGSDGDSGSLADATPSATASASKDADGFTAEEREVIDAVEAYATAIFARGTTPVAEALQGKVTDELYSVIVPDERKITEDAGKQRIGEARVEARSVAIKGDEAVASVCLDATKAFVVDKGETEVGPGARIGIRRPMKVELERADGSWLVDAPRAEEGTC</sequence>
<dbReference type="EMBL" id="VDFR01000046">
    <property type="protein sequence ID" value="TNC47372.1"/>
    <property type="molecule type" value="Genomic_DNA"/>
</dbReference>
<feature type="signal peptide" evidence="1">
    <location>
        <begin position="1"/>
        <end position="24"/>
    </location>
</feature>